<name>A0A0R2DYT8_9LACO</name>
<organism evidence="3 4">
    <name type="scientific">Liquorilactobacillus mali KCTC 3596 = DSM 20444</name>
    <dbReference type="NCBI Taxonomy" id="1046596"/>
    <lineage>
        <taxon>Bacteria</taxon>
        <taxon>Bacillati</taxon>
        <taxon>Bacillota</taxon>
        <taxon>Bacilli</taxon>
        <taxon>Lactobacillales</taxon>
        <taxon>Lactobacillaceae</taxon>
        <taxon>Liquorilactobacillus</taxon>
    </lineage>
</organism>
<evidence type="ECO:0000256" key="2">
    <source>
        <dbReference type="RuleBase" id="RU363015"/>
    </source>
</evidence>
<dbReference type="PATRIC" id="fig|1046596.6.peg.1550"/>
<evidence type="ECO:0000256" key="1">
    <source>
        <dbReference type="ARBA" id="ARBA00006763"/>
    </source>
</evidence>
<keyword evidence="2" id="KW-0378">Hydrolase</keyword>
<dbReference type="PANTHER" id="PTHR31223:SF70">
    <property type="entry name" value="LOG FAMILY PROTEIN YJL055W"/>
    <property type="match status" value="1"/>
</dbReference>
<evidence type="ECO:0000313" key="4">
    <source>
        <dbReference type="Proteomes" id="UP000050898"/>
    </source>
</evidence>
<dbReference type="EC" id="3.2.2.n1" evidence="2"/>
<dbReference type="EMBL" id="AYYH01000036">
    <property type="protein sequence ID" value="KRN09041.1"/>
    <property type="molecule type" value="Genomic_DNA"/>
</dbReference>
<evidence type="ECO:0000313" key="3">
    <source>
        <dbReference type="EMBL" id="KRN09041.1"/>
    </source>
</evidence>
<keyword evidence="2" id="KW-0203">Cytokinin biosynthesis</keyword>
<dbReference type="GO" id="GO:0009691">
    <property type="term" value="P:cytokinin biosynthetic process"/>
    <property type="evidence" value="ECO:0007669"/>
    <property type="project" value="UniProtKB-UniRule"/>
</dbReference>
<dbReference type="Pfam" id="PF03641">
    <property type="entry name" value="Lysine_decarbox"/>
    <property type="match status" value="1"/>
</dbReference>
<keyword evidence="4" id="KW-1185">Reference proteome</keyword>
<dbReference type="InterPro" id="IPR005269">
    <property type="entry name" value="LOG"/>
</dbReference>
<dbReference type="AlphaFoldDB" id="A0A0R2DYT8"/>
<reference evidence="3 4" key="1">
    <citation type="journal article" date="2015" name="Genome Announc.">
        <title>Expanding the biotechnology potential of lactobacilli through comparative genomics of 213 strains and associated genera.</title>
        <authorList>
            <person name="Sun Z."/>
            <person name="Harris H.M."/>
            <person name="McCann A."/>
            <person name="Guo C."/>
            <person name="Argimon S."/>
            <person name="Zhang W."/>
            <person name="Yang X."/>
            <person name="Jeffery I.B."/>
            <person name="Cooney J.C."/>
            <person name="Kagawa T.F."/>
            <person name="Liu W."/>
            <person name="Song Y."/>
            <person name="Salvetti E."/>
            <person name="Wrobel A."/>
            <person name="Rasinkangas P."/>
            <person name="Parkhill J."/>
            <person name="Rea M.C."/>
            <person name="O'Sullivan O."/>
            <person name="Ritari J."/>
            <person name="Douillard F.P."/>
            <person name="Paul Ross R."/>
            <person name="Yang R."/>
            <person name="Briner A.E."/>
            <person name="Felis G.E."/>
            <person name="de Vos W.M."/>
            <person name="Barrangou R."/>
            <person name="Klaenhammer T.R."/>
            <person name="Caufield P.W."/>
            <person name="Cui Y."/>
            <person name="Zhang H."/>
            <person name="O'Toole P.W."/>
        </authorList>
    </citation>
    <scope>NUCLEOTIDE SEQUENCE [LARGE SCALE GENOMIC DNA]</scope>
    <source>
        <strain evidence="3 4">DSM 20444</strain>
    </source>
</reference>
<protein>
    <recommendedName>
        <fullName evidence="2">Cytokinin riboside 5'-monophosphate phosphoribohydrolase</fullName>
        <ecNumber evidence="2">3.2.2.n1</ecNumber>
    </recommendedName>
</protein>
<gene>
    <name evidence="3" type="ORF">FD00_GL001468</name>
</gene>
<proteinExistence type="inferred from homology"/>
<dbReference type="GO" id="GO:0005829">
    <property type="term" value="C:cytosol"/>
    <property type="evidence" value="ECO:0007669"/>
    <property type="project" value="TreeGrafter"/>
</dbReference>
<comment type="similarity">
    <text evidence="1 2">Belongs to the LOG family.</text>
</comment>
<dbReference type="GO" id="GO:0016799">
    <property type="term" value="F:hydrolase activity, hydrolyzing N-glycosyl compounds"/>
    <property type="evidence" value="ECO:0007669"/>
    <property type="project" value="TreeGrafter"/>
</dbReference>
<sequence>MIYLKKIAVYCGASTGNNPHFKQATIELAKWIVSNNYELVYGGGKYGLMGILANTVLDNGGKVTGIIPQNLFDRGVALVGITKLEVVPDMSLRKKRMLELADICLALPGGAGTLEEIAGAYSWARIGDNPSPCVLLNIDHYYDLLEQFFNEMVDNDFLSTDHLNKLCFAKSLSEAVTFVNTYSPPRLRSYL</sequence>
<dbReference type="InterPro" id="IPR031100">
    <property type="entry name" value="LOG_fam"/>
</dbReference>
<accession>A0A0R2DYT8</accession>
<dbReference type="PANTHER" id="PTHR31223">
    <property type="entry name" value="LOG FAMILY PROTEIN YJL055W"/>
    <property type="match status" value="1"/>
</dbReference>
<dbReference type="Gene3D" id="3.40.50.450">
    <property type="match status" value="1"/>
</dbReference>
<dbReference type="NCBIfam" id="TIGR00730">
    <property type="entry name" value="Rossman fold protein, TIGR00730 family"/>
    <property type="match status" value="1"/>
</dbReference>
<dbReference type="Proteomes" id="UP000050898">
    <property type="component" value="Unassembled WGS sequence"/>
</dbReference>
<comment type="caution">
    <text evidence="3">The sequence shown here is derived from an EMBL/GenBank/DDBJ whole genome shotgun (WGS) entry which is preliminary data.</text>
</comment>
<dbReference type="SUPFAM" id="SSF102405">
    <property type="entry name" value="MCP/YpsA-like"/>
    <property type="match status" value="1"/>
</dbReference>